<dbReference type="InterPro" id="IPR013655">
    <property type="entry name" value="PAS_fold_3"/>
</dbReference>
<feature type="domain" description="PAC" evidence="2">
    <location>
        <begin position="920"/>
        <end position="971"/>
    </location>
</feature>
<dbReference type="InterPro" id="IPR035965">
    <property type="entry name" value="PAS-like_dom_sf"/>
</dbReference>
<feature type="domain" description="PAS" evidence="1">
    <location>
        <begin position="862"/>
        <end position="917"/>
    </location>
</feature>
<dbReference type="PROSITE" id="PS50887">
    <property type="entry name" value="GGDEF"/>
    <property type="match status" value="1"/>
</dbReference>
<organism evidence="5">
    <name type="scientific">Thomasclavelia ramosa</name>
    <dbReference type="NCBI Taxonomy" id="1547"/>
    <lineage>
        <taxon>Bacteria</taxon>
        <taxon>Bacillati</taxon>
        <taxon>Bacillota</taxon>
        <taxon>Erysipelotrichia</taxon>
        <taxon>Erysipelotrichales</taxon>
        <taxon>Coprobacillaceae</taxon>
        <taxon>Thomasclavelia</taxon>
    </lineage>
</organism>
<dbReference type="PROSITE" id="PS50883">
    <property type="entry name" value="EAL"/>
    <property type="match status" value="1"/>
</dbReference>
<dbReference type="CDD" id="cd00130">
    <property type="entry name" value="PAS"/>
    <property type="match status" value="2"/>
</dbReference>
<dbReference type="SMART" id="SM00052">
    <property type="entry name" value="EAL"/>
    <property type="match status" value="1"/>
</dbReference>
<dbReference type="SMART" id="SM00267">
    <property type="entry name" value="GGDEF"/>
    <property type="match status" value="1"/>
</dbReference>
<proteinExistence type="predicted"/>
<dbReference type="Pfam" id="PF00990">
    <property type="entry name" value="GGDEF"/>
    <property type="match status" value="1"/>
</dbReference>
<feature type="domain" description="EAL" evidence="3">
    <location>
        <begin position="407"/>
        <end position="662"/>
    </location>
</feature>
<dbReference type="InterPro" id="IPR000700">
    <property type="entry name" value="PAS-assoc_C"/>
</dbReference>
<dbReference type="Pfam" id="PF13426">
    <property type="entry name" value="PAS_9"/>
    <property type="match status" value="1"/>
</dbReference>
<dbReference type="Gene3D" id="3.20.20.450">
    <property type="entry name" value="EAL domain"/>
    <property type="match status" value="1"/>
</dbReference>
<dbReference type="Pfam" id="PF00563">
    <property type="entry name" value="EAL"/>
    <property type="match status" value="1"/>
</dbReference>
<sequence>MLKGDGDTYIYIIDKNYKILYCNDNALQKFPCVKVGELCYHAVRDEKKPCHDCPLQLNSNSTRPIFYNRKINQWQEINSAIIDWLNYKDVNLIMIRDIQEEDKNLFYNFTNLNAYDELFELNITRNLYKILYHVPNKYIIPPTEGKINTMINQIIDEEMIHPDDHDNFLNFWDLPKLHETFSSNQHQILKGYFRKKKTDGKYCWVLQTVVAIENSQMNDEIIMCFIQEINEPPTFQQLPDKKQFNELTGLYQTNSFFQIADNLLKTDTSHQYCMVAIDIEHFKLFNEWYGIAAGDLFLRAIAKELKTISQQLRGIAGYLLGDDFALLIPYHNNHTKMILDKLMHYIEEFQDKIGFYPALGVCLVDDRNMPSQTIYDRAVIALTSIKGNYAKRIAYYQDKMQLQMEEEHKLLLDFQNAIENNEFTFYAQPKCNIQTGKIVGAEALVRWQHPKKGIIPPNEFIPILEKNGLIGKMDYYIWDCVYKHLRKWIDNGHKAIPISVNVSRIDMFTLDVVKCFKDLVNKYQINHNLIEIEITESAYVEEYDKVKTIIKELRQEGFLVSMDDFGSGYSSLNMLKDINVDVLKIDMNFLNMNEQSSDKGIGILEAIINMAKLMGLRVIAEGIESSQQVELLLDLGCLYAQGYYFYKPMTSKQFEAIIKNDDKVDYRGIQAKQINYISIKTLVDHHVLSDAMLNNILGGIAFFEFDGHNIELLNVNQNYCKIVDESGVDVEEKRLKILENIYEPDQTIFLDLFEQATVHLINGTKGQIRYLTAKGTYKWLNIYLFLLKKLDHSNLYYAQVSDITEQKKKEKQLESSQKALAAAVHISENDDSFMNLAEENKALASSIFSQMSPGGMIGGYCEDGFPLFFANDALVKLLGYETYEEFAIAIKEQVINTIHPDDREQVAKDIGSNYYSGLEYTTTYRMPKKDGTWFWTLDKGKVIETEDGRLAIVSACIDISETIAAQQKLAKHNETLQKVNQELYYLNNKLPGGYHRCADTPDYDFIHISNRFLEFFNYTRQEIKELFNDKFINMIHPDDRAKAVRTTENLSQQDESFDLEYRMLAKDGYIWVIDQTSVLEYNGTRFFQGVVTNVTKNIELRNQMQLLEKYSPVDIVLITCRKNNVKHTIITNGLISKYGYNKEQYQRYLDNKEFEYNFNRDAFKIFEQNIIKAFKQQTDYYEILSININSKTVWFKTSFEFVKADAEEIQYLYISSDITSFKEKEYH</sequence>
<dbReference type="AlphaFoldDB" id="A0A6N2XV90"/>
<dbReference type="NCBIfam" id="TIGR00229">
    <property type="entry name" value="sensory_box"/>
    <property type="match status" value="1"/>
</dbReference>
<reference evidence="5" key="1">
    <citation type="submission" date="2019-11" db="EMBL/GenBank/DDBJ databases">
        <authorList>
            <person name="Feng L."/>
        </authorList>
    </citation>
    <scope>NUCLEOTIDE SEQUENCE</scope>
    <source>
        <strain evidence="5">CramosumLFYP8</strain>
    </source>
</reference>
<evidence type="ECO:0000259" key="3">
    <source>
        <dbReference type="PROSITE" id="PS50883"/>
    </source>
</evidence>
<dbReference type="Pfam" id="PF08447">
    <property type="entry name" value="PAS_3"/>
    <property type="match status" value="2"/>
</dbReference>
<evidence type="ECO:0000313" key="5">
    <source>
        <dbReference type="EMBL" id="VYT58411.1"/>
    </source>
</evidence>
<dbReference type="InterPro" id="IPR001633">
    <property type="entry name" value="EAL_dom"/>
</dbReference>
<dbReference type="InterPro" id="IPR000160">
    <property type="entry name" value="GGDEF_dom"/>
</dbReference>
<dbReference type="InterPro" id="IPR052155">
    <property type="entry name" value="Biofilm_reg_signaling"/>
</dbReference>
<dbReference type="InterPro" id="IPR029787">
    <property type="entry name" value="Nucleotide_cyclase"/>
</dbReference>
<evidence type="ECO:0000259" key="2">
    <source>
        <dbReference type="PROSITE" id="PS50113"/>
    </source>
</evidence>
<dbReference type="SMART" id="SM00086">
    <property type="entry name" value="PAC"/>
    <property type="match status" value="4"/>
</dbReference>
<dbReference type="Gene3D" id="3.30.70.270">
    <property type="match status" value="1"/>
</dbReference>
<feature type="domain" description="GGDEF" evidence="4">
    <location>
        <begin position="270"/>
        <end position="398"/>
    </location>
</feature>
<dbReference type="CDD" id="cd01948">
    <property type="entry name" value="EAL"/>
    <property type="match status" value="1"/>
</dbReference>
<dbReference type="Gene3D" id="3.30.450.20">
    <property type="entry name" value="PAS domain"/>
    <property type="match status" value="4"/>
</dbReference>
<dbReference type="SUPFAM" id="SSF55073">
    <property type="entry name" value="Nucleotide cyclase"/>
    <property type="match status" value="1"/>
</dbReference>
<dbReference type="PANTHER" id="PTHR44757">
    <property type="entry name" value="DIGUANYLATE CYCLASE DGCP"/>
    <property type="match status" value="1"/>
</dbReference>
<evidence type="ECO:0000259" key="4">
    <source>
        <dbReference type="PROSITE" id="PS50887"/>
    </source>
</evidence>
<dbReference type="InterPro" id="IPR001610">
    <property type="entry name" value="PAC"/>
</dbReference>
<dbReference type="PROSITE" id="PS50113">
    <property type="entry name" value="PAC"/>
    <property type="match status" value="1"/>
</dbReference>
<dbReference type="PROSITE" id="PS50112">
    <property type="entry name" value="PAS"/>
    <property type="match status" value="1"/>
</dbReference>
<dbReference type="EMBL" id="CACRTL010000003">
    <property type="protein sequence ID" value="VYT58411.1"/>
    <property type="molecule type" value="Genomic_DNA"/>
</dbReference>
<accession>A0A6N2XV90</accession>
<dbReference type="InterPro" id="IPR043128">
    <property type="entry name" value="Rev_trsase/Diguanyl_cyclase"/>
</dbReference>
<name>A0A6N2XV90_9FIRM</name>
<dbReference type="InterPro" id="IPR035919">
    <property type="entry name" value="EAL_sf"/>
</dbReference>
<dbReference type="PANTHER" id="PTHR44757:SF2">
    <property type="entry name" value="BIOFILM ARCHITECTURE MAINTENANCE PROTEIN MBAA"/>
    <property type="match status" value="1"/>
</dbReference>
<gene>
    <name evidence="5" type="primary">cph2_2</name>
    <name evidence="5" type="ORF">CRLFYP8_00839</name>
</gene>
<dbReference type="NCBIfam" id="TIGR00254">
    <property type="entry name" value="GGDEF"/>
    <property type="match status" value="1"/>
</dbReference>
<dbReference type="SUPFAM" id="SSF141868">
    <property type="entry name" value="EAL domain-like"/>
    <property type="match status" value="1"/>
</dbReference>
<protein>
    <submittedName>
        <fullName evidence="5">Phytochrome-like protein cph2</fullName>
    </submittedName>
</protein>
<evidence type="ECO:0000259" key="1">
    <source>
        <dbReference type="PROSITE" id="PS50112"/>
    </source>
</evidence>
<dbReference type="RefSeq" id="WP_009008751.1">
    <property type="nucleotide sequence ID" value="NZ_CACRTL010000003.1"/>
</dbReference>
<dbReference type="InterPro" id="IPR000014">
    <property type="entry name" value="PAS"/>
</dbReference>
<dbReference type="SUPFAM" id="SSF55785">
    <property type="entry name" value="PYP-like sensor domain (PAS domain)"/>
    <property type="match status" value="3"/>
</dbReference>